<evidence type="ECO:0000313" key="4">
    <source>
        <dbReference type="EMBL" id="RAI26759.1"/>
    </source>
</evidence>
<comment type="caution">
    <text evidence="4">The sequence shown here is derived from an EMBL/GenBank/DDBJ whole genome shotgun (WGS) entry which is preliminary data.</text>
</comment>
<dbReference type="InterPro" id="IPR001173">
    <property type="entry name" value="Glyco_trans_2-like"/>
</dbReference>
<dbReference type="PANTHER" id="PTHR22916:SF3">
    <property type="entry name" value="UDP-GLCNAC:BETAGAL BETA-1,3-N-ACETYLGLUCOSAMINYLTRANSFERASE-LIKE PROTEIN 1"/>
    <property type="match status" value="1"/>
</dbReference>
<dbReference type="SUPFAM" id="SSF53448">
    <property type="entry name" value="Nucleotide-diphospho-sugar transferases"/>
    <property type="match status" value="1"/>
</dbReference>
<dbReference type="OrthoDB" id="9801954at2"/>
<dbReference type="Pfam" id="PF00535">
    <property type="entry name" value="Glycos_transf_2"/>
    <property type="match status" value="1"/>
</dbReference>
<dbReference type="Gene3D" id="3.40.50.2000">
    <property type="entry name" value="Glycogen Phosphorylase B"/>
    <property type="match status" value="2"/>
</dbReference>
<name>A0A327JK98_9HYPH</name>
<evidence type="ECO:0000256" key="1">
    <source>
        <dbReference type="SAM" id="MobiDB-lite"/>
    </source>
</evidence>
<keyword evidence="5" id="KW-1185">Reference proteome</keyword>
<proteinExistence type="predicted"/>
<feature type="domain" description="Glycosyltransferase 2-like" evidence="2">
    <location>
        <begin position="531"/>
        <end position="697"/>
    </location>
</feature>
<dbReference type="EMBL" id="NPEV01000026">
    <property type="protein sequence ID" value="RAI26759.1"/>
    <property type="molecule type" value="Genomic_DNA"/>
</dbReference>
<dbReference type="CDD" id="cd03801">
    <property type="entry name" value="GT4_PimA-like"/>
    <property type="match status" value="1"/>
</dbReference>
<organism evidence="4 5">
    <name type="scientific">Rhodobium orientis</name>
    <dbReference type="NCBI Taxonomy" id="34017"/>
    <lineage>
        <taxon>Bacteria</taxon>
        <taxon>Pseudomonadati</taxon>
        <taxon>Pseudomonadota</taxon>
        <taxon>Alphaproteobacteria</taxon>
        <taxon>Hyphomicrobiales</taxon>
        <taxon>Rhodobiaceae</taxon>
        <taxon>Rhodobium</taxon>
    </lineage>
</organism>
<gene>
    <name evidence="4" type="ORF">CH339_12735</name>
</gene>
<evidence type="ECO:0000313" key="5">
    <source>
        <dbReference type="Proteomes" id="UP000249299"/>
    </source>
</evidence>
<dbReference type="Pfam" id="PF13439">
    <property type="entry name" value="Glyco_transf_4"/>
    <property type="match status" value="1"/>
</dbReference>
<dbReference type="Gene3D" id="3.90.550.10">
    <property type="entry name" value="Spore Coat Polysaccharide Biosynthesis Protein SpsA, Chain A"/>
    <property type="match status" value="1"/>
</dbReference>
<protein>
    <recommendedName>
        <fullName evidence="6">Glycosyltransferase 2-like domain-containing protein</fullName>
    </recommendedName>
</protein>
<dbReference type="InterPro" id="IPR028098">
    <property type="entry name" value="Glyco_trans_4-like_N"/>
</dbReference>
<dbReference type="SUPFAM" id="SSF53756">
    <property type="entry name" value="UDP-Glycosyltransferase/glycogen phosphorylase"/>
    <property type="match status" value="1"/>
</dbReference>
<evidence type="ECO:0000259" key="2">
    <source>
        <dbReference type="Pfam" id="PF00535"/>
    </source>
</evidence>
<feature type="compositionally biased region" description="Low complexity" evidence="1">
    <location>
        <begin position="29"/>
        <end position="43"/>
    </location>
</feature>
<dbReference type="GO" id="GO:0016758">
    <property type="term" value="F:hexosyltransferase activity"/>
    <property type="evidence" value="ECO:0007669"/>
    <property type="project" value="UniProtKB-ARBA"/>
</dbReference>
<feature type="domain" description="Glycosyltransferase subfamily 4-like N-terminal" evidence="3">
    <location>
        <begin position="130"/>
        <end position="313"/>
    </location>
</feature>
<reference evidence="4 5" key="1">
    <citation type="submission" date="2017-07" db="EMBL/GenBank/DDBJ databases">
        <title>Draft Genome Sequences of Select Purple Nonsulfur Bacteria.</title>
        <authorList>
            <person name="Lasarre B."/>
            <person name="Mckinlay J.B."/>
        </authorList>
    </citation>
    <scope>NUCLEOTIDE SEQUENCE [LARGE SCALE GENOMIC DNA]</scope>
    <source>
        <strain evidence="4 5">DSM 11290</strain>
    </source>
</reference>
<dbReference type="AlphaFoldDB" id="A0A327JK98"/>
<dbReference type="InterPro" id="IPR029044">
    <property type="entry name" value="Nucleotide-diphossugar_trans"/>
</dbReference>
<dbReference type="CDD" id="cd00761">
    <property type="entry name" value="Glyco_tranf_GTA_type"/>
    <property type="match status" value="1"/>
</dbReference>
<evidence type="ECO:0000259" key="3">
    <source>
        <dbReference type="Pfam" id="PF13439"/>
    </source>
</evidence>
<sequence>MHSPGRRQSSRGSGSDMSTPAPMDTTARPDGPSPDAADPSASPETADGATIPAAAQPAFRLKTYLDDVPSVPFDGDPAFWEPVASHMPRHADPWYPFSSLGDLVAGRNDPERTLSVCIVTPDLFGPVRNGGIGTAYWHLARFLVSHGHKVTILFTLGRVSEDKTFDHWVKVYRKEHDVELVALPESDPPAAAGRLSQVLERSRRTYEWLKEQSFDIVHTTEFGGKCYYALLAKHLGLAFDKTLFIVKTSSPMLWNAIGNGDRLTDPQQLIRASCERRSVELADIVVSPSRHMLRWMMRYGYNLPKERCFVEPNPMLTKVAAHPDDPPSTMAVTELVFFGRLERRKGLHIFTRAVSALGDAAKGLKITFLGKPSARFESRAFIAEESRDWPCEIDVITDYSSAEALDYLRKPGRLAIIPSLIDNAPFTVFECIYERIAMITADRGGGPEMILPEDRPHVVFEPIPSVLAALLKRAIDEGAVIARPILDNAENLEIWRRAHLAFGAPDVVERFTSHVPAATMPEAEEGAPLVTVCMAHHNRPALLRRALESLQRQTFTDFEVVVVDDGSDDPMAISELAAIEAEIARRGWRVIRQENRYLGAARNTGWRAARGRFILFMDDDNLAVPNEIETFLKAAASGADVLTCFSDIFEGGEEITLDTVEPLRRITPLGDDLSVGLFLNGFGDSNCFARREVLEELGGFTEDYGVGKDDQEFFARAVLRGFRLRLVPEPLFYYRLSPVRLRHKHFDSDSADLRVMNAYMDSMPLTLHMALRYAQGLKLENEKLHARAHRWRHRYEQTIDGRFLKIAKPIWRAARKVLGRG</sequence>
<feature type="region of interest" description="Disordered" evidence="1">
    <location>
        <begin position="1"/>
        <end position="51"/>
    </location>
</feature>
<dbReference type="PANTHER" id="PTHR22916">
    <property type="entry name" value="GLYCOSYLTRANSFERASE"/>
    <property type="match status" value="1"/>
</dbReference>
<evidence type="ECO:0008006" key="6">
    <source>
        <dbReference type="Google" id="ProtNLM"/>
    </source>
</evidence>
<dbReference type="Proteomes" id="UP000249299">
    <property type="component" value="Unassembled WGS sequence"/>
</dbReference>
<accession>A0A327JK98</accession>